<evidence type="ECO:0000313" key="14">
    <source>
        <dbReference type="Proteomes" id="UP001311232"/>
    </source>
</evidence>
<comment type="caution">
    <text evidence="13">The sequence shown here is derived from an EMBL/GenBank/DDBJ whole genome shotgun (WGS) entry which is preliminary data.</text>
</comment>
<dbReference type="EMBL" id="JAHHUM010003001">
    <property type="protein sequence ID" value="KAK5598824.1"/>
    <property type="molecule type" value="Genomic_DNA"/>
</dbReference>
<evidence type="ECO:0000256" key="11">
    <source>
        <dbReference type="SAM" id="SignalP"/>
    </source>
</evidence>
<evidence type="ECO:0000256" key="9">
    <source>
        <dbReference type="ARBA" id="ARBA00023170"/>
    </source>
</evidence>
<keyword evidence="6" id="KW-1133">Transmembrane helix</keyword>
<evidence type="ECO:0000256" key="1">
    <source>
        <dbReference type="ARBA" id="ARBA00004479"/>
    </source>
</evidence>
<dbReference type="PANTHER" id="PTHR48423">
    <property type="entry name" value="INTERLEUKIN-27 RECEPTOR SUBUNIT ALPHA"/>
    <property type="match status" value="1"/>
</dbReference>
<evidence type="ECO:0000256" key="6">
    <source>
        <dbReference type="ARBA" id="ARBA00022989"/>
    </source>
</evidence>
<dbReference type="InterPro" id="IPR003529">
    <property type="entry name" value="Hematopoietin_rcpt_Gp130_CS"/>
</dbReference>
<feature type="signal peptide" evidence="11">
    <location>
        <begin position="1"/>
        <end position="25"/>
    </location>
</feature>
<comment type="similarity">
    <text evidence="2">Belongs to the type I cytokine receptor family. Type 2 subfamily.</text>
</comment>
<evidence type="ECO:0000256" key="5">
    <source>
        <dbReference type="ARBA" id="ARBA00022737"/>
    </source>
</evidence>
<evidence type="ECO:0000256" key="3">
    <source>
        <dbReference type="ARBA" id="ARBA00022692"/>
    </source>
</evidence>
<dbReference type="InterPro" id="IPR036116">
    <property type="entry name" value="FN3_sf"/>
</dbReference>
<keyword evidence="9" id="KW-0675">Receptor</keyword>
<dbReference type="PROSITE" id="PS50853">
    <property type="entry name" value="FN3"/>
    <property type="match status" value="2"/>
</dbReference>
<dbReference type="SUPFAM" id="SSF49265">
    <property type="entry name" value="Fibronectin type III"/>
    <property type="match status" value="3"/>
</dbReference>
<evidence type="ECO:0000259" key="12">
    <source>
        <dbReference type="PROSITE" id="PS50853"/>
    </source>
</evidence>
<keyword evidence="5" id="KW-0677">Repeat</keyword>
<dbReference type="SMART" id="SM00060">
    <property type="entry name" value="FN3"/>
    <property type="match status" value="4"/>
</dbReference>
<organism evidence="13 14">
    <name type="scientific">Crenichthys baileyi</name>
    <name type="common">White River springfish</name>
    <dbReference type="NCBI Taxonomy" id="28760"/>
    <lineage>
        <taxon>Eukaryota</taxon>
        <taxon>Metazoa</taxon>
        <taxon>Chordata</taxon>
        <taxon>Craniata</taxon>
        <taxon>Vertebrata</taxon>
        <taxon>Euteleostomi</taxon>
        <taxon>Actinopterygii</taxon>
        <taxon>Neopterygii</taxon>
        <taxon>Teleostei</taxon>
        <taxon>Neoteleostei</taxon>
        <taxon>Acanthomorphata</taxon>
        <taxon>Ovalentaria</taxon>
        <taxon>Atherinomorphae</taxon>
        <taxon>Cyprinodontiformes</taxon>
        <taxon>Goodeidae</taxon>
        <taxon>Crenichthys</taxon>
    </lineage>
</organism>
<keyword evidence="7" id="KW-0472">Membrane</keyword>
<keyword evidence="14" id="KW-1185">Reference proteome</keyword>
<evidence type="ECO:0000313" key="13">
    <source>
        <dbReference type="EMBL" id="KAK5598824.1"/>
    </source>
</evidence>
<dbReference type="GO" id="GO:0004896">
    <property type="term" value="F:cytokine receptor activity"/>
    <property type="evidence" value="ECO:0007669"/>
    <property type="project" value="InterPro"/>
</dbReference>
<keyword evidence="3" id="KW-0812">Transmembrane</keyword>
<feature type="chain" id="PRO_5043877697" description="Fibronectin type-III domain-containing protein" evidence="11">
    <location>
        <begin position="26"/>
        <end position="834"/>
    </location>
</feature>
<dbReference type="InterPro" id="IPR003961">
    <property type="entry name" value="FN3_dom"/>
</dbReference>
<dbReference type="InterPro" id="IPR013783">
    <property type="entry name" value="Ig-like_fold"/>
</dbReference>
<name>A0AAV9QR74_9TELE</name>
<keyword evidence="4 11" id="KW-0732">Signal</keyword>
<evidence type="ECO:0000256" key="10">
    <source>
        <dbReference type="ARBA" id="ARBA00023180"/>
    </source>
</evidence>
<evidence type="ECO:0000256" key="7">
    <source>
        <dbReference type="ARBA" id="ARBA00023136"/>
    </source>
</evidence>
<evidence type="ECO:0000256" key="4">
    <source>
        <dbReference type="ARBA" id="ARBA00022729"/>
    </source>
</evidence>
<gene>
    <name evidence="13" type="ORF">CRENBAI_003793</name>
</gene>
<comment type="subcellular location">
    <subcellularLocation>
        <location evidence="1">Membrane</location>
        <topology evidence="1">Single-pass type I membrane protein</topology>
    </subcellularLocation>
</comment>
<evidence type="ECO:0000256" key="2">
    <source>
        <dbReference type="ARBA" id="ARBA00008921"/>
    </source>
</evidence>
<dbReference type="InterPro" id="IPR052672">
    <property type="entry name" value="Type1_Cytokine_Rcpt_Type2"/>
</dbReference>
<accession>A0AAV9QR74</accession>
<keyword evidence="8" id="KW-1015">Disulfide bond</keyword>
<feature type="domain" description="Fibronectin type-III" evidence="12">
    <location>
        <begin position="504"/>
        <end position="597"/>
    </location>
</feature>
<dbReference type="PANTHER" id="PTHR48423:SF2">
    <property type="entry name" value="INTERLEUKIN-12 RECEPTOR SUBUNIT BETA-2"/>
    <property type="match status" value="1"/>
</dbReference>
<dbReference type="Gene3D" id="2.60.40.10">
    <property type="entry name" value="Immunoglobulins"/>
    <property type="match status" value="5"/>
</dbReference>
<dbReference type="AlphaFoldDB" id="A0AAV9QR74"/>
<dbReference type="GO" id="GO:0005886">
    <property type="term" value="C:plasma membrane"/>
    <property type="evidence" value="ECO:0007669"/>
    <property type="project" value="UniProtKB-ARBA"/>
</dbReference>
<feature type="domain" description="Fibronectin type-III" evidence="12">
    <location>
        <begin position="223"/>
        <end position="318"/>
    </location>
</feature>
<reference evidence="13 14" key="1">
    <citation type="submission" date="2021-06" db="EMBL/GenBank/DDBJ databases">
        <authorList>
            <person name="Palmer J.M."/>
        </authorList>
    </citation>
    <scope>NUCLEOTIDE SEQUENCE [LARGE SCALE GENOMIC DNA]</scope>
    <source>
        <strain evidence="13 14">MEX-2019</strain>
        <tissue evidence="13">Muscle</tissue>
    </source>
</reference>
<evidence type="ECO:0000256" key="8">
    <source>
        <dbReference type="ARBA" id="ARBA00023157"/>
    </source>
</evidence>
<protein>
    <recommendedName>
        <fullName evidence="12">Fibronectin type-III domain-containing protein</fullName>
    </recommendedName>
</protein>
<dbReference type="Proteomes" id="UP001311232">
    <property type="component" value="Unassembled WGS sequence"/>
</dbReference>
<proteinExistence type="inferred from homology"/>
<dbReference type="PROSITE" id="PS01353">
    <property type="entry name" value="HEMATOPO_REC_L_F2"/>
    <property type="match status" value="1"/>
</dbReference>
<sequence>MSTMCLSWSIIVFAVALLAVQQCAGERSCVLMSSAGAVVQQGSSFVVYCTFNPNCKISRSMHMSIDGSSKTVKQTHKQFNETTISLRVENITEKRTYQCHSDCRLDPCGLDISAGYPPDQPKNISCIYRIHKNDTGSINCSWDRGRETNLMNRFVVWVRTASGNQTGGPVPICNVSNKGTESPSANFTLPRSVQLMSVWVQAQNSLGSAESSAVNYTLSDIVMPSTPVVDQVECSSRNCTIKVEQPVRTQHLQIQYRDEQQREWTTYPSSAGLMTSSKTKHISSLKPCSWYHFRARSRFSTGLWSQWSSTIFNYTEEEAPAEALDVWLVPGSDFRSMRVYWNKSIMTVCSGNIILYMITVNGNNRSVVTNVSADFSNHSVPFCTDCEVTVQAVNSKGSSPPATITTRHTKAKPLLEVQATADNHTITISWRKPETAPAYYVVEWYSEGPMLDEVRWVRLDRNENTIIITDVKPWECYEGAMYVFYKSSVNRNSFKWIATLEAAPETGPSVQEKVEGNKVTVVWTELPRPQRRGCITKYTIYLQNSKGNQMLYPAQASQRAYTIEDLSPDFYSLWMSASTSNGEGPAGQKIKFYILPFEEQSQAENINETKIRERTGTAEWSEDDQLSPVLMGLLIPVMVLFTFCLWKSSSVKHRFREIFQCLMLDVVPDPANSKWAKECTKEKGKMNLQLPSHNSSFTDPENETIFVDVEELCRQISDSSTAKNNPSQFSPATATGQETELSALLYPPLATYIKSLSHDPDSSSHTQTSLDTTVDYISSHSQVNLDNYDQEDEEEFPEMQFFPSLSILMEPVGFGGKLTLDAVKIDCSDFFQNA</sequence>
<keyword evidence="10" id="KW-0325">Glycoprotein</keyword>